<keyword evidence="6 13" id="KW-0472">Membrane</keyword>
<comment type="subcellular location">
    <subcellularLocation>
        <location evidence="1">Cell membrane</location>
        <topology evidence="1">Multi-pass membrane protein</topology>
    </subcellularLocation>
</comment>
<keyword evidence="7 11" id="KW-1015">Disulfide bond</keyword>
<feature type="transmembrane region" description="Helical" evidence="13">
    <location>
        <begin position="256"/>
        <end position="278"/>
    </location>
</feature>
<evidence type="ECO:0000256" key="8">
    <source>
        <dbReference type="ARBA" id="ARBA00023170"/>
    </source>
</evidence>
<dbReference type="EMBL" id="JBHFQA010000010">
    <property type="protein sequence ID" value="KAL2092384.1"/>
    <property type="molecule type" value="Genomic_DNA"/>
</dbReference>
<feature type="transmembrane region" description="Helical" evidence="13">
    <location>
        <begin position="290"/>
        <end position="316"/>
    </location>
</feature>
<feature type="signal peptide" evidence="14">
    <location>
        <begin position="1"/>
        <end position="18"/>
    </location>
</feature>
<keyword evidence="4 13" id="KW-1133">Transmembrane helix</keyword>
<feature type="disulfide bond" evidence="11">
    <location>
        <begin position="158"/>
        <end position="237"/>
    </location>
</feature>
<dbReference type="PRINTS" id="PR01429">
    <property type="entry name" value="PROTEASEAR3"/>
</dbReference>
<dbReference type="PROSITE" id="PS50262">
    <property type="entry name" value="G_PROTEIN_RECEP_F1_2"/>
    <property type="match status" value="1"/>
</dbReference>
<evidence type="ECO:0000256" key="14">
    <source>
        <dbReference type="SAM" id="SignalP"/>
    </source>
</evidence>
<evidence type="ECO:0000256" key="4">
    <source>
        <dbReference type="ARBA" id="ARBA00022989"/>
    </source>
</evidence>
<accession>A0ABD1JZS5</accession>
<keyword evidence="5" id="KW-0297">G-protein coupled receptor</keyword>
<evidence type="ECO:0000256" key="6">
    <source>
        <dbReference type="ARBA" id="ARBA00023136"/>
    </source>
</evidence>
<feature type="transmembrane region" description="Helical" evidence="13">
    <location>
        <begin position="328"/>
        <end position="353"/>
    </location>
</feature>
<dbReference type="SUPFAM" id="SSF81321">
    <property type="entry name" value="Family A G protein-coupled receptor-like"/>
    <property type="match status" value="1"/>
</dbReference>
<organism evidence="16 17">
    <name type="scientific">Coilia grayii</name>
    <name type="common">Gray's grenadier anchovy</name>
    <dbReference type="NCBI Taxonomy" id="363190"/>
    <lineage>
        <taxon>Eukaryota</taxon>
        <taxon>Metazoa</taxon>
        <taxon>Chordata</taxon>
        <taxon>Craniata</taxon>
        <taxon>Vertebrata</taxon>
        <taxon>Euteleostomi</taxon>
        <taxon>Actinopterygii</taxon>
        <taxon>Neopterygii</taxon>
        <taxon>Teleostei</taxon>
        <taxon>Clupei</taxon>
        <taxon>Clupeiformes</taxon>
        <taxon>Clupeoidei</taxon>
        <taxon>Engraulidae</taxon>
        <taxon>Coilinae</taxon>
        <taxon>Coilia</taxon>
    </lineage>
</organism>
<name>A0ABD1JZS5_9TELE</name>
<dbReference type="InterPro" id="IPR000276">
    <property type="entry name" value="GPCR_Rhodpsn"/>
</dbReference>
<dbReference type="PANTHER" id="PTHR24232">
    <property type="entry name" value="G-PROTEIN COUPLED RECEPTOR"/>
    <property type="match status" value="1"/>
</dbReference>
<keyword evidence="14" id="KW-0732">Signal</keyword>
<keyword evidence="2" id="KW-1003">Cell membrane</keyword>
<gene>
    <name evidence="16" type="ORF">ACEWY4_012182</name>
</gene>
<feature type="domain" description="G-protein coupled receptors family 1 profile" evidence="15">
    <location>
        <begin position="103"/>
        <end position="350"/>
    </location>
</feature>
<dbReference type="Pfam" id="PF00001">
    <property type="entry name" value="7tm_1"/>
    <property type="match status" value="1"/>
</dbReference>
<evidence type="ECO:0000256" key="10">
    <source>
        <dbReference type="ARBA" id="ARBA00023224"/>
    </source>
</evidence>
<evidence type="ECO:0000256" key="13">
    <source>
        <dbReference type="SAM" id="Phobius"/>
    </source>
</evidence>
<evidence type="ECO:0000313" key="16">
    <source>
        <dbReference type="EMBL" id="KAL2092384.1"/>
    </source>
</evidence>
<sequence>MRKSLLVLLIALVLPTLSIQDKDKRRRDAKNSSSCPLDPRTFNGRRVSSSSNGHNCTGNASHQPPELELELQYQHAKDYLTGVVSTRLLPAAYLVAMVAGIPCNMFILACLSGRTRTCSGAVLYLSLAASDLLLLVTLALRVHYHFHGNNWVFGEAACRIVTACFYGNVYCSVLALACISIMRYLAVARPFLYKALPKRCCTLLAVMAIWLACGAAMVPELLVHHSYRLPQLGITTCHDVLPYSEEPYAFLVPYRLGMIVVGMALPAVVIAFAYASIVHHLGRSSCDWSLYVRASTIIFIIFVLSFAPSAVVHLLHYVKLYTAQQDHFYALFNVCLCLCCFHSCLDPILSYILSRTTNSSLHFVSFRKKPSGMPVFI</sequence>
<keyword evidence="10" id="KW-0807">Transducer</keyword>
<evidence type="ECO:0000259" key="15">
    <source>
        <dbReference type="PROSITE" id="PS50262"/>
    </source>
</evidence>
<feature type="transmembrane region" description="Helical" evidence="13">
    <location>
        <begin position="121"/>
        <end position="140"/>
    </location>
</feature>
<evidence type="ECO:0000256" key="12">
    <source>
        <dbReference type="SAM" id="MobiDB-lite"/>
    </source>
</evidence>
<feature type="transmembrane region" description="Helical" evidence="13">
    <location>
        <begin position="200"/>
        <end position="218"/>
    </location>
</feature>
<dbReference type="GO" id="GO:0005886">
    <property type="term" value="C:plasma membrane"/>
    <property type="evidence" value="ECO:0007669"/>
    <property type="project" value="UniProtKB-SubCell"/>
</dbReference>
<dbReference type="GO" id="GO:0004930">
    <property type="term" value="F:G protein-coupled receptor activity"/>
    <property type="evidence" value="ECO:0007669"/>
    <property type="project" value="UniProtKB-KW"/>
</dbReference>
<dbReference type="PRINTS" id="PR00237">
    <property type="entry name" value="GPCRRHODOPSN"/>
</dbReference>
<feature type="region of interest" description="Disordered" evidence="12">
    <location>
        <begin position="23"/>
        <end position="63"/>
    </location>
</feature>
<dbReference type="PANTHER" id="PTHR24232:SF0">
    <property type="entry name" value="PROTEINASE-ACTIVATED RECEPTOR 3"/>
    <property type="match status" value="1"/>
</dbReference>
<dbReference type="InterPro" id="IPR003943">
    <property type="entry name" value="Prot_act_rcpt_3"/>
</dbReference>
<comment type="caution">
    <text evidence="16">The sequence shown here is derived from an EMBL/GenBank/DDBJ whole genome shotgun (WGS) entry which is preliminary data.</text>
</comment>
<feature type="compositionally biased region" description="Polar residues" evidence="12">
    <location>
        <begin position="46"/>
        <end position="62"/>
    </location>
</feature>
<dbReference type="InterPro" id="IPR017452">
    <property type="entry name" value="GPCR_Rhodpsn_7TM"/>
</dbReference>
<evidence type="ECO:0000256" key="5">
    <source>
        <dbReference type="ARBA" id="ARBA00023040"/>
    </source>
</evidence>
<keyword evidence="9" id="KW-0325">Glycoprotein</keyword>
<protein>
    <recommendedName>
        <fullName evidence="15">G-protein coupled receptors family 1 profile domain-containing protein</fullName>
    </recommendedName>
</protein>
<evidence type="ECO:0000256" key="1">
    <source>
        <dbReference type="ARBA" id="ARBA00004651"/>
    </source>
</evidence>
<dbReference type="FunFam" id="1.20.1070.10:FF:000040">
    <property type="entry name" value="Coagulation factor 2 (thrombin) receptor"/>
    <property type="match status" value="1"/>
</dbReference>
<proteinExistence type="predicted"/>
<evidence type="ECO:0000256" key="9">
    <source>
        <dbReference type="ARBA" id="ARBA00023180"/>
    </source>
</evidence>
<feature type="transmembrane region" description="Helical" evidence="13">
    <location>
        <begin position="88"/>
        <end position="109"/>
    </location>
</feature>
<evidence type="ECO:0000313" key="17">
    <source>
        <dbReference type="Proteomes" id="UP001591681"/>
    </source>
</evidence>
<dbReference type="AlphaFoldDB" id="A0ABD1JZS5"/>
<dbReference type="Proteomes" id="UP001591681">
    <property type="component" value="Unassembled WGS sequence"/>
</dbReference>
<dbReference type="PRINTS" id="PR01428">
    <property type="entry name" value="PROTEASEAR"/>
</dbReference>
<dbReference type="Gene3D" id="1.20.1070.10">
    <property type="entry name" value="Rhodopsin 7-helix transmembrane proteins"/>
    <property type="match status" value="1"/>
</dbReference>
<feature type="transmembrane region" description="Helical" evidence="13">
    <location>
        <begin position="160"/>
        <end position="179"/>
    </location>
</feature>
<evidence type="ECO:0000256" key="2">
    <source>
        <dbReference type="ARBA" id="ARBA00022475"/>
    </source>
</evidence>
<reference evidence="16 17" key="1">
    <citation type="submission" date="2024-09" db="EMBL/GenBank/DDBJ databases">
        <title>A chromosome-level genome assembly of Gray's grenadier anchovy, Coilia grayii.</title>
        <authorList>
            <person name="Fu Z."/>
        </authorList>
    </citation>
    <scope>NUCLEOTIDE SEQUENCE [LARGE SCALE GENOMIC DNA]</scope>
    <source>
        <strain evidence="16">G4</strain>
        <tissue evidence="16">Muscle</tissue>
    </source>
</reference>
<keyword evidence="3 13" id="KW-0812">Transmembrane</keyword>
<dbReference type="InterPro" id="IPR003912">
    <property type="entry name" value="Protea_act_rcpt"/>
</dbReference>
<keyword evidence="8" id="KW-0675">Receptor</keyword>
<evidence type="ECO:0000256" key="3">
    <source>
        <dbReference type="ARBA" id="ARBA00022692"/>
    </source>
</evidence>
<keyword evidence="17" id="KW-1185">Reference proteome</keyword>
<feature type="chain" id="PRO_5044865427" description="G-protein coupled receptors family 1 profile domain-containing protein" evidence="14">
    <location>
        <begin position="19"/>
        <end position="377"/>
    </location>
</feature>
<evidence type="ECO:0000256" key="11">
    <source>
        <dbReference type="PIRSR" id="PIRSR603912-52"/>
    </source>
</evidence>
<evidence type="ECO:0000256" key="7">
    <source>
        <dbReference type="ARBA" id="ARBA00023157"/>
    </source>
</evidence>